<dbReference type="Pfam" id="PF13376">
    <property type="entry name" value="OmdA"/>
    <property type="match status" value="1"/>
</dbReference>
<dbReference type="EMBL" id="CP128400">
    <property type="protein sequence ID" value="WJW68731.1"/>
    <property type="molecule type" value="Genomic_DNA"/>
</dbReference>
<evidence type="ECO:0000313" key="3">
    <source>
        <dbReference type="Proteomes" id="UP000521676"/>
    </source>
</evidence>
<dbReference type="SUPFAM" id="SSF141694">
    <property type="entry name" value="AF2212/PG0164-like"/>
    <property type="match status" value="1"/>
</dbReference>
<organism evidence="1 3">
    <name type="scientific">Candidatus Chlorohelix allophototropha</name>
    <dbReference type="NCBI Taxonomy" id="3003348"/>
    <lineage>
        <taxon>Bacteria</taxon>
        <taxon>Bacillati</taxon>
        <taxon>Chloroflexota</taxon>
        <taxon>Chloroflexia</taxon>
        <taxon>Candidatus Chloroheliales</taxon>
        <taxon>Candidatus Chloroheliaceae</taxon>
        <taxon>Candidatus Chlorohelix</taxon>
    </lineage>
</organism>
<keyword evidence="4" id="KW-1185">Reference proteome</keyword>
<gene>
    <name evidence="1" type="ORF">HXX08_23320</name>
    <name evidence="2" type="ORF">OZ401_004348</name>
</gene>
<name>A0A8T7M9J3_9CHLR</name>
<reference evidence="1 3" key="1">
    <citation type="submission" date="2020-06" db="EMBL/GenBank/DDBJ databases">
        <title>Anoxygenic phototrophic Chloroflexota member uses a Type I reaction center.</title>
        <authorList>
            <person name="Tsuji J.M."/>
            <person name="Shaw N.A."/>
            <person name="Nagashima S."/>
            <person name="Venkiteswaran J."/>
            <person name="Schiff S.L."/>
            <person name="Hanada S."/>
            <person name="Tank M."/>
            <person name="Neufeld J.D."/>
        </authorList>
    </citation>
    <scope>NUCLEOTIDE SEQUENCE [LARGE SCALE GENOMIC DNA]</scope>
    <source>
        <strain evidence="1">L227-S17</strain>
    </source>
</reference>
<evidence type="ECO:0000313" key="4">
    <source>
        <dbReference type="Proteomes" id="UP001431572"/>
    </source>
</evidence>
<dbReference type="AlphaFoldDB" id="A0A8T7M9J3"/>
<protein>
    <submittedName>
        <fullName evidence="1">DUF1905 domain-containing protein</fullName>
    </submittedName>
    <submittedName>
        <fullName evidence="2">YdeI/OmpD-associated family protein</fullName>
    </submittedName>
</protein>
<evidence type="ECO:0000313" key="2">
    <source>
        <dbReference type="EMBL" id="WJW68731.1"/>
    </source>
</evidence>
<evidence type="ECO:0000313" key="1">
    <source>
        <dbReference type="EMBL" id="NWJ48800.1"/>
    </source>
</evidence>
<dbReference type="InterPro" id="IPR015018">
    <property type="entry name" value="DUF1905"/>
</dbReference>
<dbReference type="Proteomes" id="UP001431572">
    <property type="component" value="Chromosome 2"/>
</dbReference>
<dbReference type="InterPro" id="IPR037079">
    <property type="entry name" value="AF2212/PG0164-like_sf"/>
</dbReference>
<dbReference type="Pfam" id="PF08922">
    <property type="entry name" value="DUF1905"/>
    <property type="match status" value="1"/>
</dbReference>
<dbReference type="Gene3D" id="2.40.30.100">
    <property type="entry name" value="AF2212/PG0164-like"/>
    <property type="match status" value="1"/>
</dbReference>
<reference evidence="2" key="2">
    <citation type="journal article" date="2024" name="Nature">
        <title>Anoxygenic phototroph of the Chloroflexota uses a type I reaction centre.</title>
        <authorList>
            <person name="Tsuji J.M."/>
            <person name="Shaw N.A."/>
            <person name="Nagashima S."/>
            <person name="Venkiteswaran J.J."/>
            <person name="Schiff S.L."/>
            <person name="Watanabe T."/>
            <person name="Fukui M."/>
            <person name="Hanada S."/>
            <person name="Tank M."/>
            <person name="Neufeld J.D."/>
        </authorList>
    </citation>
    <scope>NUCLEOTIDE SEQUENCE</scope>
    <source>
        <strain evidence="2">L227-S17</strain>
    </source>
</reference>
<accession>A0A8T7M9J3</accession>
<dbReference type="RefSeq" id="WP_341470637.1">
    <property type="nucleotide sequence ID" value="NZ_CP128400.1"/>
</dbReference>
<dbReference type="EMBL" id="JACATZ010000003">
    <property type="protein sequence ID" value="NWJ48800.1"/>
    <property type="molecule type" value="Genomic_DNA"/>
</dbReference>
<dbReference type="Proteomes" id="UP000521676">
    <property type="component" value="Unassembled WGS sequence"/>
</dbReference>
<proteinExistence type="predicted"/>
<sequence>MQFRAKVQLHGKTATGVEVPEEIVKALGSSKRPAVNVTINGYTYRSSIAFMGGVFLLGISAENRLGAGVAAGDEVDITVELDTAPREVTLPPDFAELLEQDTIAKQFFDSLSYSHKRQYLLWIEGTKKAETRQQRIVKAVGMLREGRTQS</sequence>